<evidence type="ECO:0000313" key="3">
    <source>
        <dbReference type="Proteomes" id="UP001501175"/>
    </source>
</evidence>
<dbReference type="Gene3D" id="3.40.50.10420">
    <property type="entry name" value="NagB/RpiA/CoA transferase-like"/>
    <property type="match status" value="1"/>
</dbReference>
<dbReference type="PANTHER" id="PTHR43682:SF1">
    <property type="entry name" value="LACTATE UTILIZATION PROTEIN C"/>
    <property type="match status" value="1"/>
</dbReference>
<organism evidence="2 3">
    <name type="scientific">Nibrella saemangeumensis</name>
    <dbReference type="NCBI Taxonomy" id="1084526"/>
    <lineage>
        <taxon>Bacteria</taxon>
        <taxon>Pseudomonadati</taxon>
        <taxon>Bacteroidota</taxon>
        <taxon>Cytophagia</taxon>
        <taxon>Cytophagales</taxon>
        <taxon>Spirosomataceae</taxon>
        <taxon>Nibrella</taxon>
    </lineage>
</organism>
<name>A0ABP8MSG5_9BACT</name>
<dbReference type="Pfam" id="PF02589">
    <property type="entry name" value="LUD_dom"/>
    <property type="match status" value="1"/>
</dbReference>
<gene>
    <name evidence="2" type="ORF">GCM10023189_18820</name>
</gene>
<dbReference type="SUPFAM" id="SSF100950">
    <property type="entry name" value="NagB/RpiA/CoA transferase-like"/>
    <property type="match status" value="1"/>
</dbReference>
<dbReference type="EMBL" id="BAABHD010000022">
    <property type="protein sequence ID" value="GAA4453569.1"/>
    <property type="molecule type" value="Genomic_DNA"/>
</dbReference>
<dbReference type="InterPro" id="IPR003741">
    <property type="entry name" value="LUD_dom"/>
</dbReference>
<evidence type="ECO:0000259" key="1">
    <source>
        <dbReference type="Pfam" id="PF02589"/>
    </source>
</evidence>
<feature type="domain" description="LUD" evidence="1">
    <location>
        <begin position="93"/>
        <end position="191"/>
    </location>
</feature>
<sequence length="195" mass="20913">MNSREKVLAAVLQNQPALSPLPDMSIFRGEPADLAARYCDMGTYIGSKVYRAGSLAEVASLIQANFDTDKRIITTLPDLSDSFELLSDTADPRTFNDVNLAIIKAKLAVAENGAVWLTEQQMGQRIIPYICQHLAVVVLESSIVPTLHEAYAQIGAGDYGFGAFIGGPSKTADIEQALVLGAHGPISMSLFVVND</sequence>
<dbReference type="PANTHER" id="PTHR43682">
    <property type="entry name" value="LACTATE UTILIZATION PROTEIN C"/>
    <property type="match status" value="1"/>
</dbReference>
<protein>
    <submittedName>
        <fullName evidence="2">LUD domain-containing protein</fullName>
    </submittedName>
</protein>
<dbReference type="InterPro" id="IPR024185">
    <property type="entry name" value="FTHF_cligase-like_sf"/>
</dbReference>
<evidence type="ECO:0000313" key="2">
    <source>
        <dbReference type="EMBL" id="GAA4453569.1"/>
    </source>
</evidence>
<proteinExistence type="predicted"/>
<reference evidence="3" key="1">
    <citation type="journal article" date="2019" name="Int. J. Syst. Evol. Microbiol.">
        <title>The Global Catalogue of Microorganisms (GCM) 10K type strain sequencing project: providing services to taxonomists for standard genome sequencing and annotation.</title>
        <authorList>
            <consortium name="The Broad Institute Genomics Platform"/>
            <consortium name="The Broad Institute Genome Sequencing Center for Infectious Disease"/>
            <person name="Wu L."/>
            <person name="Ma J."/>
        </authorList>
    </citation>
    <scope>NUCLEOTIDE SEQUENCE [LARGE SCALE GENOMIC DNA]</scope>
    <source>
        <strain evidence="3">JCM 17927</strain>
    </source>
</reference>
<comment type="caution">
    <text evidence="2">The sequence shown here is derived from an EMBL/GenBank/DDBJ whole genome shotgun (WGS) entry which is preliminary data.</text>
</comment>
<keyword evidence="3" id="KW-1185">Reference proteome</keyword>
<dbReference type="Proteomes" id="UP001501175">
    <property type="component" value="Unassembled WGS sequence"/>
</dbReference>
<accession>A0ABP8MSG5</accession>
<dbReference type="InterPro" id="IPR037171">
    <property type="entry name" value="NagB/RpiA_transferase-like"/>
</dbReference>